<evidence type="ECO:0008006" key="6">
    <source>
        <dbReference type="Google" id="ProtNLM"/>
    </source>
</evidence>
<organism evidence="3 5">
    <name type="scientific">Heterodera schachtii</name>
    <name type="common">Sugarbeet cyst nematode worm</name>
    <name type="synonym">Tylenchus schachtii</name>
    <dbReference type="NCBI Taxonomy" id="97005"/>
    <lineage>
        <taxon>Eukaryota</taxon>
        <taxon>Metazoa</taxon>
        <taxon>Ecdysozoa</taxon>
        <taxon>Nematoda</taxon>
        <taxon>Chromadorea</taxon>
        <taxon>Rhabditida</taxon>
        <taxon>Tylenchina</taxon>
        <taxon>Tylenchomorpha</taxon>
        <taxon>Tylenchoidea</taxon>
        <taxon>Heteroderidae</taxon>
        <taxon>Heteroderinae</taxon>
        <taxon>Heterodera</taxon>
    </lineage>
</organism>
<evidence type="ECO:0000313" key="4">
    <source>
        <dbReference type="EMBL" id="KAL3084249.1"/>
    </source>
</evidence>
<keyword evidence="5" id="KW-1185">Reference proteome</keyword>
<evidence type="ECO:0000313" key="3">
    <source>
        <dbReference type="EMBL" id="KAL3084248.1"/>
    </source>
</evidence>
<feature type="signal peptide" evidence="2">
    <location>
        <begin position="1"/>
        <end position="21"/>
    </location>
</feature>
<reference evidence="3 5" key="1">
    <citation type="submission" date="2024-10" db="EMBL/GenBank/DDBJ databases">
        <authorList>
            <person name="Kim D."/>
        </authorList>
    </citation>
    <scope>NUCLEOTIDE SEQUENCE [LARGE SCALE GENOMIC DNA]</scope>
    <source>
        <strain evidence="3">Taebaek</strain>
    </source>
</reference>
<evidence type="ECO:0000256" key="1">
    <source>
        <dbReference type="SAM" id="MobiDB-lite"/>
    </source>
</evidence>
<dbReference type="AlphaFoldDB" id="A0ABD2J563"/>
<dbReference type="EMBL" id="JBICCN010000238">
    <property type="protein sequence ID" value="KAL3084249.1"/>
    <property type="molecule type" value="Genomic_DNA"/>
</dbReference>
<sequence length="104" mass="11523">MTNANCLCTFLLPMCAVKSSAGELSGGHHLPPHHHPPPMLRTPFTNLRHNCAIPTLNWQCFSLASRPDWQKSPTIAKLKIGANDDEPQNDLSLPPECQDQNNRS</sequence>
<feature type="region of interest" description="Disordered" evidence="1">
    <location>
        <begin position="80"/>
        <end position="104"/>
    </location>
</feature>
<evidence type="ECO:0000256" key="2">
    <source>
        <dbReference type="SAM" id="SignalP"/>
    </source>
</evidence>
<comment type="caution">
    <text evidence="3">The sequence shown here is derived from an EMBL/GenBank/DDBJ whole genome shotgun (WGS) entry which is preliminary data.</text>
</comment>
<dbReference type="EMBL" id="JBICCN010000238">
    <property type="protein sequence ID" value="KAL3084248.1"/>
    <property type="molecule type" value="Genomic_DNA"/>
</dbReference>
<feature type="chain" id="PRO_5044724144" description="Secreted protein" evidence="2">
    <location>
        <begin position="22"/>
        <end position="104"/>
    </location>
</feature>
<evidence type="ECO:0000313" key="5">
    <source>
        <dbReference type="Proteomes" id="UP001620645"/>
    </source>
</evidence>
<gene>
    <name evidence="3" type="ORF">niasHS_009736</name>
    <name evidence="4" type="ORF">niasHS_009737</name>
</gene>
<protein>
    <recommendedName>
        <fullName evidence="6">Secreted protein</fullName>
    </recommendedName>
</protein>
<dbReference type="Proteomes" id="UP001620645">
    <property type="component" value="Unassembled WGS sequence"/>
</dbReference>
<proteinExistence type="predicted"/>
<accession>A0ABD2J563</accession>
<keyword evidence="2" id="KW-0732">Signal</keyword>
<name>A0ABD2J563_HETSC</name>